<dbReference type="KEGG" id="tem:JW646_02960"/>
<comment type="similarity">
    <text evidence="5">Belongs to the binding-protein-dependent transport system permease family.</text>
</comment>
<evidence type="ECO:0000256" key="1">
    <source>
        <dbReference type="ARBA" id="ARBA00004141"/>
    </source>
</evidence>
<evidence type="ECO:0000256" key="2">
    <source>
        <dbReference type="ARBA" id="ARBA00022692"/>
    </source>
</evidence>
<dbReference type="PANTHER" id="PTHR43759:SF1">
    <property type="entry name" value="GLUCOSE IMPORT SYSTEM PERMEASE PROTEIN GLCT"/>
    <property type="match status" value="1"/>
</dbReference>
<dbReference type="RefSeq" id="WP_074918353.1">
    <property type="nucleotide sequence ID" value="NZ_CP081135.1"/>
</dbReference>
<dbReference type="GO" id="GO:0005886">
    <property type="term" value="C:plasma membrane"/>
    <property type="evidence" value="ECO:0007669"/>
    <property type="project" value="UniProtKB-SubCell"/>
</dbReference>
<feature type="transmembrane region" description="Helical" evidence="5">
    <location>
        <begin position="100"/>
        <end position="120"/>
    </location>
</feature>
<evidence type="ECO:0000313" key="7">
    <source>
        <dbReference type="EMBL" id="UEL48429.1"/>
    </source>
</evidence>
<dbReference type="InterPro" id="IPR035906">
    <property type="entry name" value="MetI-like_sf"/>
</dbReference>
<accession>A0AAX2ZGH6</accession>
<evidence type="ECO:0000313" key="8">
    <source>
        <dbReference type="Proteomes" id="UP001198983"/>
    </source>
</evidence>
<feature type="transmembrane region" description="Helical" evidence="5">
    <location>
        <begin position="207"/>
        <end position="225"/>
    </location>
</feature>
<keyword evidence="3 5" id="KW-1133">Transmembrane helix</keyword>
<protein>
    <submittedName>
        <fullName evidence="7">ABC transporter permease subunit</fullName>
    </submittedName>
</protein>
<feature type="transmembrane region" description="Helical" evidence="5">
    <location>
        <begin position="255"/>
        <end position="278"/>
    </location>
</feature>
<sequence>MKKKYTPYILLIPQILLLIIFIIGLINGITQSFGVIPTFGLDKPTLKYYMEVLSSPQMKSSIMFSLYIAFVSSMFSVLLGTLICVIIVINKKTKWFYEKLIEIPIVVPHIVVAIFILNIFSKSGLMARILASIGIISSPDQFLNLIYDKYGIGIMLAYLWKEIPFIIYFVLSIMSNINDSLGEAAINLGASKYETFKKVTLPLCKNTILSGFLIIFVFSLGAYEIPQLLGPTLPKALPVLSYIQYIHPNLQNRPYAMALNGIIIIISLIAAIIYYNLIKNNIPSMKEK</sequence>
<dbReference type="EMBL" id="CP081135">
    <property type="protein sequence ID" value="UEL48429.1"/>
    <property type="molecule type" value="Genomic_DNA"/>
</dbReference>
<dbReference type="PANTHER" id="PTHR43759">
    <property type="entry name" value="TREHALOSE TRANSPORT SYSTEM PERMEASE PROTEIN SUGA"/>
    <property type="match status" value="1"/>
</dbReference>
<feature type="domain" description="ABC transmembrane type-1" evidence="6">
    <location>
        <begin position="62"/>
        <end position="274"/>
    </location>
</feature>
<evidence type="ECO:0000256" key="4">
    <source>
        <dbReference type="ARBA" id="ARBA00023136"/>
    </source>
</evidence>
<dbReference type="Gene3D" id="1.10.3720.10">
    <property type="entry name" value="MetI-like"/>
    <property type="match status" value="1"/>
</dbReference>
<dbReference type="PROSITE" id="PS50928">
    <property type="entry name" value="ABC_TM1"/>
    <property type="match status" value="1"/>
</dbReference>
<dbReference type="AlphaFoldDB" id="A0AAX2ZGH6"/>
<feature type="transmembrane region" description="Helical" evidence="5">
    <location>
        <begin position="7"/>
        <end position="29"/>
    </location>
</feature>
<gene>
    <name evidence="7" type="ORF">JW646_02960</name>
</gene>
<dbReference type="GO" id="GO:0055085">
    <property type="term" value="P:transmembrane transport"/>
    <property type="evidence" value="ECO:0007669"/>
    <property type="project" value="InterPro"/>
</dbReference>
<dbReference type="Pfam" id="PF00528">
    <property type="entry name" value="BPD_transp_1"/>
    <property type="match status" value="1"/>
</dbReference>
<evidence type="ECO:0000256" key="5">
    <source>
        <dbReference type="RuleBase" id="RU363032"/>
    </source>
</evidence>
<dbReference type="Proteomes" id="UP001198983">
    <property type="component" value="Chromosome"/>
</dbReference>
<reference evidence="7 8" key="1">
    <citation type="journal article" date="2023" name="Int. J. Syst. Evol. Microbiol.">
        <title>Terrisporobacter hibernicus sp. nov., isolated from bovine faeces in Northern Ireland.</title>
        <authorList>
            <person name="Mitchell M."/>
            <person name="Nguyen S.V."/>
            <person name="Connor M."/>
            <person name="Fairley D.J."/>
            <person name="Donoghue O."/>
            <person name="Marshall H."/>
            <person name="Koolman L."/>
            <person name="McMullan G."/>
            <person name="Schaffer K.E."/>
            <person name="McGrath J.W."/>
            <person name="Fanning S."/>
        </authorList>
    </citation>
    <scope>NUCLEOTIDE SEQUENCE [LARGE SCALE GENOMIC DNA]</scope>
    <source>
        <strain evidence="7 8">MCA3</strain>
    </source>
</reference>
<dbReference type="SUPFAM" id="SSF161098">
    <property type="entry name" value="MetI-like"/>
    <property type="match status" value="1"/>
</dbReference>
<evidence type="ECO:0000256" key="3">
    <source>
        <dbReference type="ARBA" id="ARBA00022989"/>
    </source>
</evidence>
<proteinExistence type="inferred from homology"/>
<keyword evidence="5" id="KW-0813">Transport</keyword>
<keyword evidence="2 5" id="KW-0812">Transmembrane</keyword>
<dbReference type="CDD" id="cd06261">
    <property type="entry name" value="TM_PBP2"/>
    <property type="match status" value="1"/>
</dbReference>
<name>A0AAX2ZGH6_9FIRM</name>
<keyword evidence="4 5" id="KW-0472">Membrane</keyword>
<feature type="transmembrane region" description="Helical" evidence="5">
    <location>
        <begin position="64"/>
        <end position="88"/>
    </location>
</feature>
<organism evidence="7 8">
    <name type="scientific">Terrisporobacter hibernicus</name>
    <dbReference type="NCBI Taxonomy" id="2813371"/>
    <lineage>
        <taxon>Bacteria</taxon>
        <taxon>Bacillati</taxon>
        <taxon>Bacillota</taxon>
        <taxon>Clostridia</taxon>
        <taxon>Peptostreptococcales</taxon>
        <taxon>Peptostreptococcaceae</taxon>
        <taxon>Terrisporobacter</taxon>
    </lineage>
</organism>
<dbReference type="InterPro" id="IPR052730">
    <property type="entry name" value="Sugar_ABC_transporter"/>
</dbReference>
<keyword evidence="8" id="KW-1185">Reference proteome</keyword>
<evidence type="ECO:0000259" key="6">
    <source>
        <dbReference type="PROSITE" id="PS50928"/>
    </source>
</evidence>
<dbReference type="InterPro" id="IPR000515">
    <property type="entry name" value="MetI-like"/>
</dbReference>
<feature type="transmembrane region" description="Helical" evidence="5">
    <location>
        <begin position="150"/>
        <end position="171"/>
    </location>
</feature>
<comment type="subcellular location">
    <subcellularLocation>
        <location evidence="5">Cell membrane</location>
        <topology evidence="5">Multi-pass membrane protein</topology>
    </subcellularLocation>
    <subcellularLocation>
        <location evidence="1">Membrane</location>
        <topology evidence="1">Multi-pass membrane protein</topology>
    </subcellularLocation>
</comment>